<evidence type="ECO:0000313" key="1">
    <source>
        <dbReference type="EMBL" id="CAK9317346.1"/>
    </source>
</evidence>
<protein>
    <submittedName>
        <fullName evidence="1">Uncharacterized protein</fullName>
    </submittedName>
</protein>
<accession>A0ABP0YE09</accession>
<reference evidence="1 2" key="1">
    <citation type="submission" date="2024-03" db="EMBL/GenBank/DDBJ databases">
        <authorList>
            <person name="Gkanogiannis A."/>
            <person name="Becerra Lopez-Lavalle L."/>
        </authorList>
    </citation>
    <scope>NUCLEOTIDE SEQUENCE [LARGE SCALE GENOMIC DNA]</scope>
</reference>
<organism evidence="1 2">
    <name type="scientific">Citrullus colocynthis</name>
    <name type="common">colocynth</name>
    <dbReference type="NCBI Taxonomy" id="252529"/>
    <lineage>
        <taxon>Eukaryota</taxon>
        <taxon>Viridiplantae</taxon>
        <taxon>Streptophyta</taxon>
        <taxon>Embryophyta</taxon>
        <taxon>Tracheophyta</taxon>
        <taxon>Spermatophyta</taxon>
        <taxon>Magnoliopsida</taxon>
        <taxon>eudicotyledons</taxon>
        <taxon>Gunneridae</taxon>
        <taxon>Pentapetalae</taxon>
        <taxon>rosids</taxon>
        <taxon>fabids</taxon>
        <taxon>Cucurbitales</taxon>
        <taxon>Cucurbitaceae</taxon>
        <taxon>Benincaseae</taxon>
        <taxon>Citrullus</taxon>
    </lineage>
</organism>
<keyword evidence="2" id="KW-1185">Reference proteome</keyword>
<sequence length="66" mass="7751">MSDWRTKFSAKVIVTFIQKTLSRNPDSGPCPLCNKSDEPYWRQRRCSLNRLYNSPRSAPRSEAQQF</sequence>
<evidence type="ECO:0000313" key="2">
    <source>
        <dbReference type="Proteomes" id="UP001642487"/>
    </source>
</evidence>
<proteinExistence type="predicted"/>
<dbReference type="Proteomes" id="UP001642487">
    <property type="component" value="Chromosome 3"/>
</dbReference>
<gene>
    <name evidence="1" type="ORF">CITCOLO1_LOCUS9249</name>
</gene>
<dbReference type="EMBL" id="OZ021737">
    <property type="protein sequence ID" value="CAK9317346.1"/>
    <property type="molecule type" value="Genomic_DNA"/>
</dbReference>
<name>A0ABP0YE09_9ROSI</name>